<keyword evidence="1" id="KW-0732">Signal</keyword>
<comment type="caution">
    <text evidence="2">The sequence shown here is derived from an EMBL/GenBank/DDBJ whole genome shotgun (WGS) entry which is preliminary data.</text>
</comment>
<sequence>MDFHSGLRTGLLIAFSYLMLLKDPGHAPPKSEDLEIHPSETHGSWMRFFINWRLYGLSSKNPETGWTFVQKPGGWMDFHPGTRRLNELLSWNPEAGWTFKGTF</sequence>
<reference evidence="2 3" key="1">
    <citation type="journal article" date="2020" name="BMC Genomics">
        <title>Intraspecific diversification of the crop wild relative Brassica cretica Lam. using demographic model selection.</title>
        <authorList>
            <person name="Kioukis A."/>
            <person name="Michalopoulou V.A."/>
            <person name="Briers L."/>
            <person name="Pirintsos S."/>
            <person name="Studholme D.J."/>
            <person name="Pavlidis P."/>
            <person name="Sarris P.F."/>
        </authorList>
    </citation>
    <scope>NUCLEOTIDE SEQUENCE [LARGE SCALE GENOMIC DNA]</scope>
    <source>
        <strain evidence="3">cv. PFS-1207/04</strain>
    </source>
</reference>
<accession>A0ABQ7DAP2</accession>
<evidence type="ECO:0000313" key="3">
    <source>
        <dbReference type="Proteomes" id="UP000266723"/>
    </source>
</evidence>
<feature type="signal peptide" evidence="1">
    <location>
        <begin position="1"/>
        <end position="27"/>
    </location>
</feature>
<dbReference type="EMBL" id="QGKV02000759">
    <property type="protein sequence ID" value="KAF3568876.1"/>
    <property type="molecule type" value="Genomic_DNA"/>
</dbReference>
<feature type="chain" id="PRO_5047008846" evidence="1">
    <location>
        <begin position="28"/>
        <end position="103"/>
    </location>
</feature>
<keyword evidence="3" id="KW-1185">Reference proteome</keyword>
<proteinExistence type="predicted"/>
<organism evidence="2 3">
    <name type="scientific">Brassica cretica</name>
    <name type="common">Mustard</name>
    <dbReference type="NCBI Taxonomy" id="69181"/>
    <lineage>
        <taxon>Eukaryota</taxon>
        <taxon>Viridiplantae</taxon>
        <taxon>Streptophyta</taxon>
        <taxon>Embryophyta</taxon>
        <taxon>Tracheophyta</taxon>
        <taxon>Spermatophyta</taxon>
        <taxon>Magnoliopsida</taxon>
        <taxon>eudicotyledons</taxon>
        <taxon>Gunneridae</taxon>
        <taxon>Pentapetalae</taxon>
        <taxon>rosids</taxon>
        <taxon>malvids</taxon>
        <taxon>Brassicales</taxon>
        <taxon>Brassicaceae</taxon>
        <taxon>Brassiceae</taxon>
        <taxon>Brassica</taxon>
    </lineage>
</organism>
<gene>
    <name evidence="2" type="ORF">DY000_02014468</name>
</gene>
<evidence type="ECO:0000313" key="2">
    <source>
        <dbReference type="EMBL" id="KAF3568876.1"/>
    </source>
</evidence>
<protein>
    <submittedName>
        <fullName evidence="2">Uncharacterized protein</fullName>
    </submittedName>
</protein>
<evidence type="ECO:0000256" key="1">
    <source>
        <dbReference type="SAM" id="SignalP"/>
    </source>
</evidence>
<dbReference type="Proteomes" id="UP000266723">
    <property type="component" value="Unassembled WGS sequence"/>
</dbReference>
<name>A0ABQ7DAP2_BRACR</name>